<dbReference type="eggNOG" id="COG3022">
    <property type="taxonomic scope" value="Bacteria"/>
</dbReference>
<dbReference type="Pfam" id="PF03883">
    <property type="entry name" value="H2O2_YaaD"/>
    <property type="match status" value="1"/>
</dbReference>
<proteinExistence type="predicted"/>
<name>Z9JWA6_9MICO</name>
<evidence type="ECO:0000313" key="2">
    <source>
        <dbReference type="Proteomes" id="UP000023067"/>
    </source>
</evidence>
<accession>Z9JWA6</accession>
<protein>
    <recommendedName>
        <fullName evidence="3">Peroxide stress protein YaaA</fullName>
    </recommendedName>
</protein>
<gene>
    <name evidence="1" type="ORF">BF93_06415</name>
</gene>
<reference evidence="1 2" key="1">
    <citation type="submission" date="2014-02" db="EMBL/GenBank/DDBJ databases">
        <title>Genome sequence of Brachybacterium phenoliresistens strain W13A50.</title>
        <authorList>
            <person name="Wang X."/>
        </authorList>
    </citation>
    <scope>NUCLEOTIDE SEQUENCE [LARGE SCALE GENOMIC DNA]</scope>
    <source>
        <strain evidence="1 2">W13A50</strain>
    </source>
</reference>
<dbReference type="InterPro" id="IPR005583">
    <property type="entry name" value="YaaA"/>
</dbReference>
<evidence type="ECO:0008006" key="3">
    <source>
        <dbReference type="Google" id="ProtNLM"/>
    </source>
</evidence>
<dbReference type="PANTHER" id="PTHR30283">
    <property type="entry name" value="PEROXIDE STRESS RESPONSE PROTEIN YAAA"/>
    <property type="match status" value="1"/>
</dbReference>
<dbReference type="Proteomes" id="UP000023067">
    <property type="component" value="Unassembled WGS sequence"/>
</dbReference>
<comment type="caution">
    <text evidence="1">The sequence shown here is derived from an EMBL/GenBank/DDBJ whole genome shotgun (WGS) entry which is preliminary data.</text>
</comment>
<sequence length="245" mass="25623">MIIVLPPSETKTRPAAGPALDLDALSSPALHPHRRTMVRAAQRTAAGREGATALGVPAGSPELVDRMARLVEEPAAPALEVYSGVLYDALGPARPRRAGQVLITSALLGVVDAATDRIPAYRLSASSALSRLGRAGSWWRKHLASHGAALAAQDELVIDCRSGAYRTMMPVPGAVQVSAVREAGGRRTVISHDAKRYRGLLAGLMLEDGARARSIEEVAGLAREGLPGGLGIEIQGDTLVVVDRA</sequence>
<dbReference type="AlphaFoldDB" id="Z9JWA6"/>
<keyword evidence="2" id="KW-1185">Reference proteome</keyword>
<dbReference type="GO" id="GO:0033194">
    <property type="term" value="P:response to hydroperoxide"/>
    <property type="evidence" value="ECO:0007669"/>
    <property type="project" value="TreeGrafter"/>
</dbReference>
<dbReference type="PANTHER" id="PTHR30283:SF4">
    <property type="entry name" value="PEROXIDE STRESS RESISTANCE PROTEIN YAAA"/>
    <property type="match status" value="1"/>
</dbReference>
<dbReference type="GO" id="GO:0005829">
    <property type="term" value="C:cytosol"/>
    <property type="evidence" value="ECO:0007669"/>
    <property type="project" value="TreeGrafter"/>
</dbReference>
<organism evidence="1 2">
    <name type="scientific">Brachybacterium phenoliresistens</name>
    <dbReference type="NCBI Taxonomy" id="396014"/>
    <lineage>
        <taxon>Bacteria</taxon>
        <taxon>Bacillati</taxon>
        <taxon>Actinomycetota</taxon>
        <taxon>Actinomycetes</taxon>
        <taxon>Micrococcales</taxon>
        <taxon>Dermabacteraceae</taxon>
        <taxon>Brachybacterium</taxon>
    </lineage>
</organism>
<dbReference type="RefSeq" id="WP_038370140.1">
    <property type="nucleotide sequence ID" value="NZ_BAAAOW010000001.1"/>
</dbReference>
<dbReference type="PATRIC" id="fig|396014.3.peg.279"/>
<dbReference type="OrthoDB" id="3210767at2"/>
<dbReference type="STRING" id="396014.BF93_06415"/>
<dbReference type="EMBL" id="JDYK01000002">
    <property type="protein sequence ID" value="EWS82660.1"/>
    <property type="molecule type" value="Genomic_DNA"/>
</dbReference>
<dbReference type="HOGENOM" id="CLU_071581_0_0_11"/>
<evidence type="ECO:0000313" key="1">
    <source>
        <dbReference type="EMBL" id="EWS82660.1"/>
    </source>
</evidence>